<proteinExistence type="predicted"/>
<evidence type="ECO:0000313" key="2">
    <source>
        <dbReference type="EMBL" id="ENH71183.1"/>
    </source>
</evidence>
<dbReference type="HOGENOM" id="CLU_1107175_0_0_1"/>
<dbReference type="EMBL" id="KB730150">
    <property type="protein sequence ID" value="ENH71183.1"/>
    <property type="molecule type" value="Genomic_DNA"/>
</dbReference>
<feature type="domain" description="Thioester reductase (TE)" evidence="1">
    <location>
        <begin position="9"/>
        <end position="63"/>
    </location>
</feature>
<dbReference type="AlphaFoldDB" id="N4U5M8"/>
<dbReference type="Pfam" id="PF07993">
    <property type="entry name" value="NAD_binding_4"/>
    <property type="match status" value="1"/>
</dbReference>
<dbReference type="Gene3D" id="3.40.50.720">
    <property type="entry name" value="NAD(P)-binding Rossmann-like Domain"/>
    <property type="match status" value="1"/>
</dbReference>
<dbReference type="STRING" id="1229664.N4U5M8"/>
<dbReference type="InterPro" id="IPR013120">
    <property type="entry name" value="FAR_NAD-bd"/>
</dbReference>
<evidence type="ECO:0000259" key="1">
    <source>
        <dbReference type="Pfam" id="PF07993"/>
    </source>
</evidence>
<name>N4U5M8_FUSC1</name>
<accession>N4U5M8</accession>
<gene>
    <name evidence="2" type="ORF">FOC1_g10001425</name>
</gene>
<dbReference type="VEuPathDB" id="FungiDB:FOC1_g10001425"/>
<organism evidence="2 3">
    <name type="scientific">Fusarium oxysporum f. sp. cubense (strain race 1)</name>
    <name type="common">Panama disease fungus</name>
    <dbReference type="NCBI Taxonomy" id="1229664"/>
    <lineage>
        <taxon>Eukaryota</taxon>
        <taxon>Fungi</taxon>
        <taxon>Dikarya</taxon>
        <taxon>Ascomycota</taxon>
        <taxon>Pezizomycotina</taxon>
        <taxon>Sordariomycetes</taxon>
        <taxon>Hypocreomycetidae</taxon>
        <taxon>Hypocreales</taxon>
        <taxon>Nectriaceae</taxon>
        <taxon>Fusarium</taxon>
        <taxon>Fusarium oxysporum species complex</taxon>
    </lineage>
</organism>
<evidence type="ECO:0000313" key="3">
    <source>
        <dbReference type="Proteomes" id="UP000016928"/>
    </source>
</evidence>
<dbReference type="SUPFAM" id="SSF51735">
    <property type="entry name" value="NAD(P)-binding Rossmann-fold domains"/>
    <property type="match status" value="1"/>
</dbReference>
<reference evidence="3" key="1">
    <citation type="submission" date="2012-09" db="EMBL/GenBank/DDBJ databases">
        <title>Genome sequencing and comparative transcriptomics of race 1 and race 4 of banana pathogen: Fusarium oxysporum f. sp. cubense.</title>
        <authorList>
            <person name="Fang X."/>
            <person name="Huang J."/>
        </authorList>
    </citation>
    <scope>NUCLEOTIDE SEQUENCE [LARGE SCALE GENOMIC DNA]</scope>
    <source>
        <strain evidence="3">race 1</strain>
    </source>
</reference>
<dbReference type="OrthoDB" id="5071324at2759"/>
<protein>
    <submittedName>
        <fullName evidence="2">Fatty acyl-CoA reductase 6, chloroplastic</fullName>
    </submittedName>
</protein>
<dbReference type="InterPro" id="IPR036291">
    <property type="entry name" value="NAD(P)-bd_dom_sf"/>
</dbReference>
<sequence length="251" mass="28563">MSSHKIVLVTGATGFLGKVVIEELLRLRETHDIQQVILLIRKKDLLNANACFAQQISSSLCFSLLPKNQGMYDLSSNLFLYQFNIALNPNAAEFVFGHYEEFREFTVIVSQTAQSVKYRLMSLESDFSLFGKRIMGYNMGKTPLEIAKGDATLDSKPSQHKLGMPDLTIIIIYLRPDLIKYKTKFIGISGRSEGMIYKRKRSGIKSYKIKEKSSLDMDLPDIFAVLAAERRTKVAFTRFKQYCSGLLTRFI</sequence>
<reference evidence="3" key="2">
    <citation type="journal article" date="2014" name="PLoS ONE">
        <title>Genome and Transcriptome Analysis of the Fungal Pathogen Fusarium oxysporum f. sp. cubense Causing Banana Vascular Wilt Disease.</title>
        <authorList>
            <person name="Guo L."/>
            <person name="Han L."/>
            <person name="Yang L."/>
            <person name="Zeng H."/>
            <person name="Fan D."/>
            <person name="Zhu Y."/>
            <person name="Feng Y."/>
            <person name="Wang G."/>
            <person name="Peng C."/>
            <person name="Jiang X."/>
            <person name="Zhou D."/>
            <person name="Ni P."/>
            <person name="Liang C."/>
            <person name="Liu L."/>
            <person name="Wang J."/>
            <person name="Mao C."/>
            <person name="Fang X."/>
            <person name="Peng M."/>
            <person name="Huang J."/>
        </authorList>
    </citation>
    <scope>NUCLEOTIDE SEQUENCE [LARGE SCALE GENOMIC DNA]</scope>
    <source>
        <strain evidence="3">race 1</strain>
    </source>
</reference>
<dbReference type="Proteomes" id="UP000016928">
    <property type="component" value="Unassembled WGS sequence"/>
</dbReference>